<proteinExistence type="predicted"/>
<sequence length="239" mass="25462">MQSNVPEWASVQPAGGERHLPVYLLLDTSGSMDGAPIQSVQSGLEQFQQETASDPFARDVVRVGVITFNSNAQVLSGGLVPISSFQPPHLSASGVTRVDLAFNRLVESMDRDVVKAVKGGQKGDWKPAVFILTDGYPTDENGNVTDRLWRPARDAVTNRPKGQIKPSSIVAVGCGPNVDDATLKAMSTGMAFRMGTSEAAFAALFQYLSQSITSSVQPGGNLDDPFADVQPSSDLIRIP</sequence>
<evidence type="ECO:0000313" key="2">
    <source>
        <dbReference type="EMBL" id="MBP1468805.1"/>
    </source>
</evidence>
<reference evidence="2 3" key="1">
    <citation type="submission" date="2021-03" db="EMBL/GenBank/DDBJ databases">
        <authorList>
            <person name="Grouzdev D.S."/>
        </authorList>
    </citation>
    <scope>NUCLEOTIDE SEQUENCE [LARGE SCALE GENOMIC DNA]</scope>
    <source>
        <strain evidence="2 3">M50-1</strain>
    </source>
</reference>
<dbReference type="PROSITE" id="PS50234">
    <property type="entry name" value="VWFA"/>
    <property type="match status" value="1"/>
</dbReference>
<comment type="caution">
    <text evidence="2">The sequence shown here is derived from an EMBL/GenBank/DDBJ whole genome shotgun (WGS) entry which is preliminary data.</text>
</comment>
<feature type="domain" description="VWFA" evidence="1">
    <location>
        <begin position="21"/>
        <end position="216"/>
    </location>
</feature>
<dbReference type="SMART" id="SM00327">
    <property type="entry name" value="VWA"/>
    <property type="match status" value="1"/>
</dbReference>
<dbReference type="SUPFAM" id="SSF53300">
    <property type="entry name" value="vWA-like"/>
    <property type="match status" value="1"/>
</dbReference>
<gene>
    <name evidence="2" type="ORF">EYB53_024050</name>
</gene>
<protein>
    <submittedName>
        <fullName evidence="2">VWA domain-containing protein</fullName>
    </submittedName>
</protein>
<organism evidence="2 3">
    <name type="scientific">Candidatus Chloroploca mongolica</name>
    <dbReference type="NCBI Taxonomy" id="2528176"/>
    <lineage>
        <taxon>Bacteria</taxon>
        <taxon>Bacillati</taxon>
        <taxon>Chloroflexota</taxon>
        <taxon>Chloroflexia</taxon>
        <taxon>Chloroflexales</taxon>
        <taxon>Chloroflexineae</taxon>
        <taxon>Oscillochloridaceae</taxon>
        <taxon>Candidatus Chloroploca</taxon>
    </lineage>
</organism>
<dbReference type="Gene3D" id="3.40.50.410">
    <property type="entry name" value="von Willebrand factor, type A domain"/>
    <property type="match status" value="1"/>
</dbReference>
<evidence type="ECO:0000259" key="1">
    <source>
        <dbReference type="PROSITE" id="PS50234"/>
    </source>
</evidence>
<dbReference type="InterPro" id="IPR002035">
    <property type="entry name" value="VWF_A"/>
</dbReference>
<evidence type="ECO:0000313" key="3">
    <source>
        <dbReference type="Proteomes" id="UP001193081"/>
    </source>
</evidence>
<dbReference type="InterPro" id="IPR036465">
    <property type="entry name" value="vWFA_dom_sf"/>
</dbReference>
<name>A0ABS4DH97_9CHLR</name>
<keyword evidence="3" id="KW-1185">Reference proteome</keyword>
<dbReference type="EMBL" id="SIJK02000097">
    <property type="protein sequence ID" value="MBP1468805.1"/>
    <property type="molecule type" value="Genomic_DNA"/>
</dbReference>
<dbReference type="Pfam" id="PF00092">
    <property type="entry name" value="VWA"/>
    <property type="match status" value="1"/>
</dbReference>
<accession>A0ABS4DH97</accession>
<dbReference type="Proteomes" id="UP001193081">
    <property type="component" value="Unassembled WGS sequence"/>
</dbReference>